<evidence type="ECO:0000256" key="1">
    <source>
        <dbReference type="ARBA" id="ARBA00004204"/>
    </source>
</evidence>
<feature type="compositionally biased region" description="Basic and acidic residues" evidence="9">
    <location>
        <begin position="90"/>
        <end position="160"/>
    </location>
</feature>
<dbReference type="PANTHER" id="PTHR12114:SF4">
    <property type="entry name" value="GH23568P"/>
    <property type="match status" value="1"/>
</dbReference>
<feature type="compositionally biased region" description="Basic and acidic residues" evidence="9">
    <location>
        <begin position="218"/>
        <end position="231"/>
    </location>
</feature>
<comment type="caution">
    <text evidence="11">The sequence shown here is derived from an EMBL/GenBank/DDBJ whole genome shotgun (WGS) entry which is preliminary data.</text>
</comment>
<dbReference type="GO" id="GO:0015629">
    <property type="term" value="C:actin cytoskeleton"/>
    <property type="evidence" value="ECO:0007669"/>
    <property type="project" value="TreeGrafter"/>
</dbReference>
<dbReference type="SUPFAM" id="SSF47576">
    <property type="entry name" value="Calponin-homology domain, CH-domain"/>
    <property type="match status" value="1"/>
</dbReference>
<evidence type="ECO:0000256" key="4">
    <source>
        <dbReference type="ARBA" id="ARBA00022490"/>
    </source>
</evidence>
<dbReference type="AlphaFoldDB" id="A0A6L2Q779"/>
<feature type="compositionally biased region" description="Basic and acidic residues" evidence="9">
    <location>
        <begin position="195"/>
        <end position="205"/>
    </location>
</feature>
<evidence type="ECO:0000256" key="2">
    <source>
        <dbReference type="ARBA" id="ARBA00004245"/>
    </source>
</evidence>
<keyword evidence="5" id="KW-0677">Repeat</keyword>
<evidence type="ECO:0000256" key="9">
    <source>
        <dbReference type="SAM" id="MobiDB-lite"/>
    </source>
</evidence>
<dbReference type="InterPro" id="IPR001715">
    <property type="entry name" value="CH_dom"/>
</dbReference>
<feature type="domain" description="Calponin-homology (CH)" evidence="10">
    <location>
        <begin position="269"/>
        <end position="377"/>
    </location>
</feature>
<feature type="region of interest" description="Disordered" evidence="9">
    <location>
        <begin position="15"/>
        <end position="42"/>
    </location>
</feature>
<evidence type="ECO:0000256" key="8">
    <source>
        <dbReference type="ARBA" id="ARBA00023212"/>
    </source>
</evidence>
<comment type="similarity">
    <text evidence="3">Belongs to the parvin family.</text>
</comment>
<dbReference type="Pfam" id="PF00307">
    <property type="entry name" value="CH"/>
    <property type="match status" value="2"/>
</dbReference>
<evidence type="ECO:0000313" key="11">
    <source>
        <dbReference type="EMBL" id="GFG37677.1"/>
    </source>
</evidence>
<dbReference type="GO" id="GO:0005925">
    <property type="term" value="C:focal adhesion"/>
    <property type="evidence" value="ECO:0007669"/>
    <property type="project" value="TreeGrafter"/>
</dbReference>
<feature type="region of interest" description="Disordered" evidence="9">
    <location>
        <begin position="61"/>
        <end position="258"/>
    </location>
</feature>
<keyword evidence="12" id="KW-1185">Reference proteome</keyword>
<dbReference type="PANTHER" id="PTHR12114">
    <property type="entry name" value="PARVIN"/>
    <property type="match status" value="1"/>
</dbReference>
<organism evidence="11 12">
    <name type="scientific">Coptotermes formosanus</name>
    <name type="common">Formosan subterranean termite</name>
    <dbReference type="NCBI Taxonomy" id="36987"/>
    <lineage>
        <taxon>Eukaryota</taxon>
        <taxon>Metazoa</taxon>
        <taxon>Ecdysozoa</taxon>
        <taxon>Arthropoda</taxon>
        <taxon>Hexapoda</taxon>
        <taxon>Insecta</taxon>
        <taxon>Pterygota</taxon>
        <taxon>Neoptera</taxon>
        <taxon>Polyneoptera</taxon>
        <taxon>Dictyoptera</taxon>
        <taxon>Blattodea</taxon>
        <taxon>Blattoidea</taxon>
        <taxon>Termitoidae</taxon>
        <taxon>Rhinotermitidae</taxon>
        <taxon>Coptotermes</taxon>
    </lineage>
</organism>
<evidence type="ECO:0000259" key="10">
    <source>
        <dbReference type="PROSITE" id="PS50021"/>
    </source>
</evidence>
<dbReference type="GO" id="GO:0030036">
    <property type="term" value="P:actin cytoskeleton organization"/>
    <property type="evidence" value="ECO:0007669"/>
    <property type="project" value="InterPro"/>
</dbReference>
<dbReference type="CDD" id="cd21306">
    <property type="entry name" value="CH_PARVA_B_rpt2"/>
    <property type="match status" value="1"/>
</dbReference>
<comment type="subcellular location">
    <subcellularLocation>
        <location evidence="2">Cytoplasm</location>
        <location evidence="2">Cytoskeleton</location>
    </subcellularLocation>
    <subcellularLocation>
        <location evidence="1">Cytoplasm</location>
        <location evidence="1">Myofibril</location>
        <location evidence="1">Sarcomere</location>
    </subcellularLocation>
</comment>
<dbReference type="OrthoDB" id="2099265at2759"/>
<dbReference type="InterPro" id="IPR036872">
    <property type="entry name" value="CH_dom_sf"/>
</dbReference>
<dbReference type="Gene3D" id="1.10.418.10">
    <property type="entry name" value="Calponin-like domain"/>
    <property type="match status" value="2"/>
</dbReference>
<gene>
    <name evidence="11" type="ORF">Cfor_12161</name>
</gene>
<evidence type="ECO:0000313" key="12">
    <source>
        <dbReference type="Proteomes" id="UP000502823"/>
    </source>
</evidence>
<reference evidence="12" key="1">
    <citation type="submission" date="2020-01" db="EMBL/GenBank/DDBJ databases">
        <title>Draft genome sequence of the Termite Coptotermes fromosanus.</title>
        <authorList>
            <person name="Itakura S."/>
            <person name="Yosikawa Y."/>
            <person name="Umezawa K."/>
        </authorList>
    </citation>
    <scope>NUCLEOTIDE SEQUENCE [LARGE SCALE GENOMIC DNA]</scope>
</reference>
<sequence>MEEEVERPLCRTLFRQASHETRLSPTVPSDPEECESENDLRDHSLPRVVDVIIKKDSEVKTRGQSVAVEPEEDTIDGGASQNDNQNEWSLSKHETGKADTVGEHGVDQGYTQEKDRPTTFHEHDFQDERDVPVVGQKTERPIKTLEVETEKFKQDDETQDHPTQSVGTLKGRAAVRSNTSMASPRPKSPRPPVAARKDEKEESFWEKIGTLGRKKRIKEVQDVQEEGKHAIDSPGSPTAPDLPPEEYTLEENEERSMIEPRSFEEPKLKELIAVLIEWINDELADQRIIVKDIEEDLYDGQVLQKLLEKLTGEKLDVPEVTQSEEGQKQKLGIVLAATNRVLSLPRWSQQKWSVESIHSKNIVAILHLLVALARHFRAPVRLPENVAVAVVVVQKKDGSLSHRTVLEEITSTYDDLGMRCERDAFDTLFDHAPDKLQVVKKSLVTFVNKHLNKVNLEVSDLDTQFHDGVYLTLLMGLLEGFFVPLYSFHLTPQDFDQKVHNVNFAFDLMQDVGLAKPKARPEGVCVIAGFSDWQYCISSFCSDSRTF</sequence>
<keyword evidence="6" id="KW-0130">Cell adhesion</keyword>
<dbReference type="GO" id="GO:0071963">
    <property type="term" value="P:establishment or maintenance of cell polarity regulating cell shape"/>
    <property type="evidence" value="ECO:0007669"/>
    <property type="project" value="TreeGrafter"/>
</dbReference>
<dbReference type="FunFam" id="1.10.418.10:FF:000011">
    <property type="entry name" value="Parvin, beta"/>
    <property type="match status" value="1"/>
</dbReference>
<feature type="domain" description="Calponin-homology (CH)" evidence="10">
    <location>
        <begin position="437"/>
        <end position="545"/>
    </location>
</feature>
<dbReference type="GO" id="GO:0034446">
    <property type="term" value="P:substrate adhesion-dependent cell spreading"/>
    <property type="evidence" value="ECO:0007669"/>
    <property type="project" value="TreeGrafter"/>
</dbReference>
<dbReference type="FunFam" id="1.10.418.10:FF:000015">
    <property type="entry name" value="Parvin beta"/>
    <property type="match status" value="1"/>
</dbReference>
<dbReference type="PROSITE" id="PS50021">
    <property type="entry name" value="CH"/>
    <property type="match status" value="2"/>
</dbReference>
<evidence type="ECO:0000256" key="6">
    <source>
        <dbReference type="ARBA" id="ARBA00022889"/>
    </source>
</evidence>
<dbReference type="GO" id="GO:0003779">
    <property type="term" value="F:actin binding"/>
    <property type="evidence" value="ECO:0007669"/>
    <property type="project" value="UniProtKB-KW"/>
</dbReference>
<accession>A0A6L2Q779</accession>
<dbReference type="InParanoid" id="A0A6L2Q779"/>
<dbReference type="GO" id="GO:0030017">
    <property type="term" value="C:sarcomere"/>
    <property type="evidence" value="ECO:0007669"/>
    <property type="project" value="UniProtKB-SubCell"/>
</dbReference>
<evidence type="ECO:0000256" key="7">
    <source>
        <dbReference type="ARBA" id="ARBA00023203"/>
    </source>
</evidence>
<keyword evidence="7" id="KW-0009">Actin-binding</keyword>
<keyword evidence="4" id="KW-0963">Cytoplasm</keyword>
<keyword evidence="8" id="KW-0206">Cytoskeleton</keyword>
<evidence type="ECO:0000256" key="5">
    <source>
        <dbReference type="ARBA" id="ARBA00022737"/>
    </source>
</evidence>
<protein>
    <recommendedName>
        <fullName evidence="10">Calponin-homology (CH) domain-containing protein</fullName>
    </recommendedName>
</protein>
<dbReference type="Proteomes" id="UP000502823">
    <property type="component" value="Unassembled WGS sequence"/>
</dbReference>
<feature type="compositionally biased region" description="Acidic residues" evidence="9">
    <location>
        <begin position="243"/>
        <end position="253"/>
    </location>
</feature>
<dbReference type="FunCoup" id="A0A6L2Q779">
    <property type="interactions" value="117"/>
</dbReference>
<dbReference type="GO" id="GO:0030031">
    <property type="term" value="P:cell projection assembly"/>
    <property type="evidence" value="ECO:0007669"/>
    <property type="project" value="TreeGrafter"/>
</dbReference>
<name>A0A6L2Q779_COPFO</name>
<dbReference type="InterPro" id="IPR028433">
    <property type="entry name" value="Parvin"/>
</dbReference>
<dbReference type="EMBL" id="BLKM01000712">
    <property type="protein sequence ID" value="GFG37677.1"/>
    <property type="molecule type" value="Genomic_DNA"/>
</dbReference>
<proteinExistence type="inferred from homology"/>
<dbReference type="CDD" id="cd21304">
    <property type="entry name" value="CH_PARVA_B_rpt1"/>
    <property type="match status" value="1"/>
</dbReference>
<evidence type="ECO:0000256" key="3">
    <source>
        <dbReference type="ARBA" id="ARBA00005666"/>
    </source>
</evidence>
<feature type="compositionally biased region" description="Polar residues" evidence="9">
    <location>
        <begin position="79"/>
        <end position="89"/>
    </location>
</feature>